<dbReference type="GO" id="GO:0006081">
    <property type="term" value="P:aldehyde metabolic process"/>
    <property type="evidence" value="ECO:0007669"/>
    <property type="project" value="InterPro"/>
</dbReference>
<dbReference type="SUPFAM" id="SSF53720">
    <property type="entry name" value="ALDH-like"/>
    <property type="match status" value="1"/>
</dbReference>
<evidence type="ECO:0000313" key="2">
    <source>
        <dbReference type="EMBL" id="RVX22592.1"/>
    </source>
</evidence>
<dbReference type="InterPro" id="IPR016161">
    <property type="entry name" value="Ald_DH/histidinol_DH"/>
</dbReference>
<dbReference type="Proteomes" id="UP000288805">
    <property type="component" value="Unassembled WGS sequence"/>
</dbReference>
<reference evidence="2 3" key="1">
    <citation type="journal article" date="2018" name="PLoS Genet.">
        <title>Population sequencing reveals clonal diversity and ancestral inbreeding in the grapevine cultivar Chardonnay.</title>
        <authorList>
            <person name="Roach M.J."/>
            <person name="Johnson D.L."/>
            <person name="Bohlmann J."/>
            <person name="van Vuuren H.J."/>
            <person name="Jones S.J."/>
            <person name="Pretorius I.S."/>
            <person name="Schmidt S.A."/>
            <person name="Borneman A.R."/>
        </authorList>
    </citation>
    <scope>NUCLEOTIDE SEQUENCE [LARGE SCALE GENOMIC DNA]</scope>
    <source>
        <strain evidence="3">cv. Chardonnay</strain>
        <tissue evidence="2">Leaf</tissue>
    </source>
</reference>
<organism evidence="2 3">
    <name type="scientific">Vitis vinifera</name>
    <name type="common">Grape</name>
    <dbReference type="NCBI Taxonomy" id="29760"/>
    <lineage>
        <taxon>Eukaryota</taxon>
        <taxon>Viridiplantae</taxon>
        <taxon>Streptophyta</taxon>
        <taxon>Embryophyta</taxon>
        <taxon>Tracheophyta</taxon>
        <taxon>Spermatophyta</taxon>
        <taxon>Magnoliopsida</taxon>
        <taxon>eudicotyledons</taxon>
        <taxon>Gunneridae</taxon>
        <taxon>Pentapetalae</taxon>
        <taxon>rosids</taxon>
        <taxon>Vitales</taxon>
        <taxon>Vitaceae</taxon>
        <taxon>Viteae</taxon>
        <taxon>Vitis</taxon>
    </lineage>
</organism>
<dbReference type="Gene3D" id="3.40.605.10">
    <property type="entry name" value="Aldehyde Dehydrogenase, Chain A, domain 1"/>
    <property type="match status" value="1"/>
</dbReference>
<dbReference type="PANTHER" id="PTHR43570:SF16">
    <property type="entry name" value="ALDEHYDE DEHYDROGENASE TYPE III, ISOFORM Q"/>
    <property type="match status" value="1"/>
</dbReference>
<sequence length="181" mass="20694">MEKLRRIPSAKKTKTWKKIKNGKKTGKGSHGCLYIIRDFVGLFNFSKGGKETAYRSHRPLPQKLHIEELSYSTFLRVLSVYADSDSSCCGRKSSMAEDSETKKVFDAEAAASLMKELRGTYASGKTRSYQWRVAQLKNLMKIVDDHEKDILDAIRADLSKPEQESYIAEVWVLCLFELILY</sequence>
<dbReference type="AlphaFoldDB" id="A0A438KN16"/>
<evidence type="ECO:0000256" key="1">
    <source>
        <dbReference type="ARBA" id="ARBA00023002"/>
    </source>
</evidence>
<gene>
    <name evidence="2" type="primary">ALDH3H1_2</name>
    <name evidence="2" type="ORF">CK203_012482</name>
</gene>
<keyword evidence="1" id="KW-0560">Oxidoreductase</keyword>
<proteinExistence type="predicted"/>
<dbReference type="InterPro" id="IPR012394">
    <property type="entry name" value="Aldehyde_DH_NAD(P)"/>
</dbReference>
<dbReference type="PANTHER" id="PTHR43570">
    <property type="entry name" value="ALDEHYDE DEHYDROGENASE"/>
    <property type="match status" value="1"/>
</dbReference>
<dbReference type="EMBL" id="QGNW01000003">
    <property type="protein sequence ID" value="RVX22592.1"/>
    <property type="molecule type" value="Genomic_DNA"/>
</dbReference>
<name>A0A438KN16_VITVI</name>
<accession>A0A438KN16</accession>
<dbReference type="GO" id="GO:0016491">
    <property type="term" value="F:oxidoreductase activity"/>
    <property type="evidence" value="ECO:0007669"/>
    <property type="project" value="UniProtKB-KW"/>
</dbReference>
<comment type="caution">
    <text evidence="2">The sequence shown here is derived from an EMBL/GenBank/DDBJ whole genome shotgun (WGS) entry which is preliminary data.</text>
</comment>
<evidence type="ECO:0000313" key="3">
    <source>
        <dbReference type="Proteomes" id="UP000288805"/>
    </source>
</evidence>
<protein>
    <submittedName>
        <fullName evidence="2">Aldehyde dehydrogenase family 3 member H1</fullName>
    </submittedName>
</protein>
<dbReference type="InterPro" id="IPR016162">
    <property type="entry name" value="Ald_DH_N"/>
</dbReference>